<protein>
    <recommendedName>
        <fullName evidence="2">DNA methylase N-4/N-6 domain-containing protein</fullName>
    </recommendedName>
</protein>
<dbReference type="SUPFAM" id="SSF53335">
    <property type="entry name" value="S-adenosyl-L-methionine-dependent methyltransferases"/>
    <property type="match status" value="1"/>
</dbReference>
<dbReference type="AlphaFoldDB" id="A0A6C0HTP3"/>
<dbReference type="Gene3D" id="3.40.50.150">
    <property type="entry name" value="Vaccinia Virus protein VP39"/>
    <property type="match status" value="1"/>
</dbReference>
<dbReference type="InterPro" id="IPR029063">
    <property type="entry name" value="SAM-dependent_MTases_sf"/>
</dbReference>
<evidence type="ECO:0008006" key="2">
    <source>
        <dbReference type="Google" id="ProtNLM"/>
    </source>
</evidence>
<reference evidence="1" key="1">
    <citation type="journal article" date="2020" name="Nature">
        <title>Giant virus diversity and host interactions through global metagenomics.</title>
        <authorList>
            <person name="Schulz F."/>
            <person name="Roux S."/>
            <person name="Paez-Espino D."/>
            <person name="Jungbluth S."/>
            <person name="Walsh D.A."/>
            <person name="Denef V.J."/>
            <person name="McMahon K.D."/>
            <person name="Konstantinidis K.T."/>
            <person name="Eloe-Fadrosh E.A."/>
            <person name="Kyrpides N.C."/>
            <person name="Woyke T."/>
        </authorList>
    </citation>
    <scope>NUCLEOTIDE SEQUENCE</scope>
    <source>
        <strain evidence="1">GVMAG-M-3300023184-168</strain>
    </source>
</reference>
<sequence length="387" mass="46027">MKFLSKEELLEKFSKRNTKSFDAFMNKAKVKTSKKVLPIKDYIKDKDINIQSLKLLFENIQTREEYLTRFYNLSLFVHSDRFSFSSVKPMKNLHFNNNEESIYKNIIRNMHWKDILKNTKSGIENVPTFLDMLEDFYLNDIIDYKILTPSSLYYMKEGRIGSIFSSYYFRASIMNPYLVYSINMSVLKGTKIFTPTLGWSSYCYGFLECPNVVEYVGTDVIPSVCKKTQNFADKHYPQKNTSIYCEPSEHLLVNPQFTNKYKNHFDVVYFSPPYYKLEEYPGKNQSIEQYKTYEEWLKKYWEATIQLCYKVLEKGGRICYILSNYGSENTGEYYDIVKDTTNITKKYFKLKSIQPMYNKDVHNTMHKETNEQIFIFTKLRSGNLRFP</sequence>
<proteinExistence type="predicted"/>
<name>A0A6C0HTP3_9ZZZZ</name>
<dbReference type="EMBL" id="MN740013">
    <property type="protein sequence ID" value="QHT83899.1"/>
    <property type="molecule type" value="Genomic_DNA"/>
</dbReference>
<evidence type="ECO:0000313" key="1">
    <source>
        <dbReference type="EMBL" id="QHT83899.1"/>
    </source>
</evidence>
<dbReference type="CDD" id="cd02440">
    <property type="entry name" value="AdoMet_MTases"/>
    <property type="match status" value="1"/>
</dbReference>
<accession>A0A6C0HTP3</accession>
<organism evidence="1">
    <name type="scientific">viral metagenome</name>
    <dbReference type="NCBI Taxonomy" id="1070528"/>
    <lineage>
        <taxon>unclassified sequences</taxon>
        <taxon>metagenomes</taxon>
        <taxon>organismal metagenomes</taxon>
    </lineage>
</organism>